<organism evidence="2">
    <name type="scientific">Oscillatoriales cyanobacterium SpSt-402</name>
    <dbReference type="NCBI Taxonomy" id="2282168"/>
    <lineage>
        <taxon>Bacteria</taxon>
        <taxon>Bacillati</taxon>
        <taxon>Cyanobacteriota</taxon>
        <taxon>Cyanophyceae</taxon>
        <taxon>Oscillatoriophycideae</taxon>
        <taxon>Oscillatoriales</taxon>
    </lineage>
</organism>
<feature type="transmembrane region" description="Helical" evidence="1">
    <location>
        <begin position="13"/>
        <end position="32"/>
    </location>
</feature>
<evidence type="ECO:0008006" key="3">
    <source>
        <dbReference type="Google" id="ProtNLM"/>
    </source>
</evidence>
<dbReference type="EMBL" id="DSRD01000065">
    <property type="protein sequence ID" value="HGW92858.1"/>
    <property type="molecule type" value="Genomic_DNA"/>
</dbReference>
<feature type="transmembrane region" description="Helical" evidence="1">
    <location>
        <begin position="39"/>
        <end position="62"/>
    </location>
</feature>
<dbReference type="InterPro" id="IPR019664">
    <property type="entry name" value="Uncharacterised_Ycf51"/>
</dbReference>
<gene>
    <name evidence="2" type="ORF">ENR47_01035</name>
</gene>
<evidence type="ECO:0000256" key="1">
    <source>
        <dbReference type="SAM" id="Phobius"/>
    </source>
</evidence>
<accession>A0A832H152</accession>
<keyword evidence="1" id="KW-0812">Transmembrane</keyword>
<evidence type="ECO:0000313" key="2">
    <source>
        <dbReference type="EMBL" id="HGW92858.1"/>
    </source>
</evidence>
<keyword evidence="1" id="KW-0472">Membrane</keyword>
<dbReference type="Pfam" id="PF10726">
    <property type="entry name" value="DUF2518"/>
    <property type="match status" value="1"/>
</dbReference>
<dbReference type="AlphaFoldDB" id="A0A832H152"/>
<keyword evidence="1" id="KW-1133">Transmembrane helix</keyword>
<sequence length="172" mass="18991">MFSTEQLLIYTRWSGYFTIFCVAIAVLGWLLKWGIRFRLVGITGFMTVLTGGLFALSLGLYIRPTIPDAVRFSCVFDMGGTNVVISVAPTVTETQLRATLEQAALDLYSPGRASRGTDKMTIRVRTVLHPEPGVSKLVYLGQAQRSLLVREDNELDIQLDPAKLAQLPQPTA</sequence>
<comment type="caution">
    <text evidence="2">The sequence shown here is derived from an EMBL/GenBank/DDBJ whole genome shotgun (WGS) entry which is preliminary data.</text>
</comment>
<proteinExistence type="predicted"/>
<reference evidence="2" key="1">
    <citation type="journal article" date="2020" name="mSystems">
        <title>Genome- and Community-Level Interaction Insights into Carbon Utilization and Element Cycling Functions of Hydrothermarchaeota in Hydrothermal Sediment.</title>
        <authorList>
            <person name="Zhou Z."/>
            <person name="Liu Y."/>
            <person name="Xu W."/>
            <person name="Pan J."/>
            <person name="Luo Z.H."/>
            <person name="Li M."/>
        </authorList>
    </citation>
    <scope>NUCLEOTIDE SEQUENCE [LARGE SCALE GENOMIC DNA]</scope>
    <source>
        <strain evidence="2">SpSt-402</strain>
    </source>
</reference>
<protein>
    <recommendedName>
        <fullName evidence="3">DUF2518 family protein</fullName>
    </recommendedName>
</protein>
<name>A0A832H152_9CYAN</name>